<organism evidence="1 2">
    <name type="scientific">Candidatus Roizmanbacteria bacterium RIFCSPLOWO2_01_FULL_35_13</name>
    <dbReference type="NCBI Taxonomy" id="1802055"/>
    <lineage>
        <taxon>Bacteria</taxon>
        <taxon>Candidatus Roizmaniibacteriota</taxon>
    </lineage>
</organism>
<evidence type="ECO:0000313" key="2">
    <source>
        <dbReference type="Proteomes" id="UP000179270"/>
    </source>
</evidence>
<accession>A0A1F7I7Q0</accession>
<dbReference type="Proteomes" id="UP000179270">
    <property type="component" value="Unassembled WGS sequence"/>
</dbReference>
<dbReference type="InterPro" id="IPR007460">
    <property type="entry name" value="BrnT_toxin"/>
</dbReference>
<dbReference type="Gene3D" id="3.10.450.530">
    <property type="entry name" value="Ribonuclease toxin, BrnT, of type II toxin-antitoxin system"/>
    <property type="match status" value="1"/>
</dbReference>
<dbReference type="AlphaFoldDB" id="A0A1F7I7Q0"/>
<proteinExistence type="predicted"/>
<dbReference type="InterPro" id="IPR038573">
    <property type="entry name" value="BrnT_sf"/>
</dbReference>
<gene>
    <name evidence="1" type="ORF">A3A74_06195</name>
</gene>
<comment type="caution">
    <text evidence="1">The sequence shown here is derived from an EMBL/GenBank/DDBJ whole genome shotgun (WGS) entry which is preliminary data.</text>
</comment>
<sequence length="96" mass="11371">MIDFGKIIEFEWDEANIDKSFKKHGITIKEAEELFLDQNILFLEDIKHSQVEKRYNALGISGIKILFAVFTLRKSKIRIISIRIANQKERRLYEKS</sequence>
<dbReference type="EMBL" id="MGAF01000051">
    <property type="protein sequence ID" value="OGK39397.1"/>
    <property type="molecule type" value="Genomic_DNA"/>
</dbReference>
<evidence type="ECO:0008006" key="3">
    <source>
        <dbReference type="Google" id="ProtNLM"/>
    </source>
</evidence>
<dbReference type="STRING" id="1802055.A3A74_06195"/>
<dbReference type="Pfam" id="PF04365">
    <property type="entry name" value="BrnT_toxin"/>
    <property type="match status" value="1"/>
</dbReference>
<name>A0A1F7I7Q0_9BACT</name>
<protein>
    <recommendedName>
        <fullName evidence="3">BrnT family toxin</fullName>
    </recommendedName>
</protein>
<reference evidence="1 2" key="1">
    <citation type="journal article" date="2016" name="Nat. Commun.">
        <title>Thousands of microbial genomes shed light on interconnected biogeochemical processes in an aquifer system.</title>
        <authorList>
            <person name="Anantharaman K."/>
            <person name="Brown C.T."/>
            <person name="Hug L.A."/>
            <person name="Sharon I."/>
            <person name="Castelle C.J."/>
            <person name="Probst A.J."/>
            <person name="Thomas B.C."/>
            <person name="Singh A."/>
            <person name="Wilkins M.J."/>
            <person name="Karaoz U."/>
            <person name="Brodie E.L."/>
            <person name="Williams K.H."/>
            <person name="Hubbard S.S."/>
            <person name="Banfield J.F."/>
        </authorList>
    </citation>
    <scope>NUCLEOTIDE SEQUENCE [LARGE SCALE GENOMIC DNA]</scope>
</reference>
<evidence type="ECO:0000313" key="1">
    <source>
        <dbReference type="EMBL" id="OGK39397.1"/>
    </source>
</evidence>